<name>A0AAX4PLB2_9CHLO</name>
<gene>
    <name evidence="2" type="ORF">HKI87_17g85130</name>
</gene>
<evidence type="ECO:0000313" key="2">
    <source>
        <dbReference type="EMBL" id="WZN66941.1"/>
    </source>
</evidence>
<accession>A0AAX4PLB2</accession>
<feature type="region of interest" description="Disordered" evidence="1">
    <location>
        <begin position="1"/>
        <end position="35"/>
    </location>
</feature>
<reference evidence="2 3" key="1">
    <citation type="submission" date="2024-03" db="EMBL/GenBank/DDBJ databases">
        <title>Complete genome sequence of the green alga Chloropicon roscoffensis RCC1871.</title>
        <authorList>
            <person name="Lemieux C."/>
            <person name="Pombert J.-F."/>
            <person name="Otis C."/>
            <person name="Turmel M."/>
        </authorList>
    </citation>
    <scope>NUCLEOTIDE SEQUENCE [LARGE SCALE GENOMIC DNA]</scope>
    <source>
        <strain evidence="2 3">RCC1871</strain>
    </source>
</reference>
<evidence type="ECO:0000313" key="3">
    <source>
        <dbReference type="Proteomes" id="UP001472866"/>
    </source>
</evidence>
<dbReference type="EMBL" id="CP151517">
    <property type="protein sequence ID" value="WZN66941.1"/>
    <property type="molecule type" value="Genomic_DNA"/>
</dbReference>
<keyword evidence="3" id="KW-1185">Reference proteome</keyword>
<proteinExistence type="predicted"/>
<protein>
    <submittedName>
        <fullName evidence="2">Uncharacterized protein</fullName>
    </submittedName>
</protein>
<evidence type="ECO:0000256" key="1">
    <source>
        <dbReference type="SAM" id="MobiDB-lite"/>
    </source>
</evidence>
<organism evidence="2 3">
    <name type="scientific">Chloropicon roscoffensis</name>
    <dbReference type="NCBI Taxonomy" id="1461544"/>
    <lineage>
        <taxon>Eukaryota</taxon>
        <taxon>Viridiplantae</taxon>
        <taxon>Chlorophyta</taxon>
        <taxon>Chloropicophyceae</taxon>
        <taxon>Chloropicales</taxon>
        <taxon>Chloropicaceae</taxon>
        <taxon>Chloropicon</taxon>
    </lineage>
</organism>
<sequence length="571" mass="63073">MRKAATFVQDQDIRRKSGRRRRSSRTSSASATSDVRQKLHETYLKRVAIPLEEDHKSACELLRTECGNAFFHYLADRIEDNHKYIREPGARKYRKIRSKIKLLIPETVLRRSGCFCLLYTNEKTSCVELKVGMSRMTLWKQFSGYACWESGPAAVLKRQDTWNAGIAEGVSVDELAPALGCDAEGSPLPGKPRWAEGTILQRFVASKGPSSALYRVMWRSATAQSAQLPSSKVWKLSSLVPSPDRPLVETRSCKLCSVQDVSGRKFVEGAVDVASGFAQSLGATLRPGGRRIRVTEVVLDLVLSRDAGWTALQVKGIKCVGCSSACTGAARRTLGGTVAMPPSERCMGDYCGKLSSRETQCSGAGEFSETPAGPRRVVSVPPFGVGGRGRGRGGDLGGDLVLCGGPEEAGALFKIPYKLIHNDRGGMYAKSDTAVQWMFRAARLDGVDSDAVDCSEKWEEFKQFDAVMIEDAFQKGSKYYQLREGISISFAEEVMECEGVEPHNNAVYQIRRHPPFVTQQYIVDRGGPLGPTTARRGREGKRLYDMVSVCRDCYRVYLCKEHVKLQGMLRD</sequence>
<dbReference type="AlphaFoldDB" id="A0AAX4PLB2"/>
<dbReference type="Proteomes" id="UP001472866">
    <property type="component" value="Chromosome 17"/>
</dbReference>